<dbReference type="Proteomes" id="UP000284403">
    <property type="component" value="Unassembled WGS sequence"/>
</dbReference>
<evidence type="ECO:0000256" key="1">
    <source>
        <dbReference type="SAM" id="MobiDB-lite"/>
    </source>
</evidence>
<dbReference type="GeneID" id="40321792"/>
<comment type="caution">
    <text evidence="2">The sequence shown here is derived from an EMBL/GenBank/DDBJ whole genome shotgun (WGS) entry which is preliminary data.</text>
</comment>
<dbReference type="RefSeq" id="XP_029224884.1">
    <property type="nucleotide sequence ID" value="XM_029375036.1"/>
</dbReference>
<gene>
    <name evidence="2" type="ORF">Tco025E_08181</name>
</gene>
<dbReference type="AlphaFoldDB" id="A0A3R7KCA3"/>
<organism evidence="2 3">
    <name type="scientific">Trypanosoma conorhini</name>
    <dbReference type="NCBI Taxonomy" id="83891"/>
    <lineage>
        <taxon>Eukaryota</taxon>
        <taxon>Discoba</taxon>
        <taxon>Euglenozoa</taxon>
        <taxon>Kinetoplastea</taxon>
        <taxon>Metakinetoplastina</taxon>
        <taxon>Trypanosomatida</taxon>
        <taxon>Trypanosomatidae</taxon>
        <taxon>Trypanosoma</taxon>
    </lineage>
</organism>
<feature type="region of interest" description="Disordered" evidence="1">
    <location>
        <begin position="111"/>
        <end position="140"/>
    </location>
</feature>
<proteinExistence type="predicted"/>
<protein>
    <submittedName>
        <fullName evidence="2">Uncharacterized protein</fullName>
    </submittedName>
</protein>
<evidence type="ECO:0000313" key="3">
    <source>
        <dbReference type="Proteomes" id="UP000284403"/>
    </source>
</evidence>
<sequence length="460" mass="50294">MRGWSGVRALLLPANCGATSWKGATLLLQRCGCSRQDEAAVSTTASTSVLRESRDPMATLTAVFRTHPSALRLHRELTICLAQGESERAADLASVLAETVKRVCNQMEQGTVERAKSASFSTRTDSSEAEGGDGATEYVPPMGPGDIEFSMEATRRRVLGTNAAAAFIKGESEDPPSGDAGASACDKPPFWRQPSALRVTLLEASFEMTLAEGDDAENPLSPRGTGVEEHEKEKMALLDEYLTREKKRWELQKGAIGRAVLMTAQQLGITPEDLHIALEEKNGTKHFSNRDGCLRVLKHCNLIIRGEAPEVELMAEEADGGVRAAAEEELEVLVSRMQALGSPLTPEEREMARFELILTKSKMRYVVGLHRELQMALDASEALRREASQQQVFSGSGFFTQKVVERLNKVAPDGSETGAEDVELIETLSAPVLPFTFMLKMCLWFDVPHAIHEPPPMQPC</sequence>
<dbReference type="OrthoDB" id="273065at2759"/>
<accession>A0A3R7KCA3</accession>
<name>A0A3R7KCA3_9TRYP</name>
<evidence type="ECO:0000313" key="2">
    <source>
        <dbReference type="EMBL" id="RNF03639.1"/>
    </source>
</evidence>
<dbReference type="EMBL" id="MKKU01000712">
    <property type="protein sequence ID" value="RNF03639.1"/>
    <property type="molecule type" value="Genomic_DNA"/>
</dbReference>
<reference evidence="2 3" key="1">
    <citation type="journal article" date="2018" name="BMC Genomics">
        <title>Genomic comparison of Trypanosoma conorhini and Trypanosoma rangeli to Trypanosoma cruzi strains of high and low virulence.</title>
        <authorList>
            <person name="Bradwell K.R."/>
            <person name="Koparde V.N."/>
            <person name="Matveyev A.V."/>
            <person name="Serrano M.G."/>
            <person name="Alves J.M."/>
            <person name="Parikh H."/>
            <person name="Huang B."/>
            <person name="Lee V."/>
            <person name="Espinosa-Alvarez O."/>
            <person name="Ortiz P.A."/>
            <person name="Costa-Martins A.G."/>
            <person name="Teixeira M.M."/>
            <person name="Buck G.A."/>
        </authorList>
    </citation>
    <scope>NUCLEOTIDE SEQUENCE [LARGE SCALE GENOMIC DNA]</scope>
    <source>
        <strain evidence="2 3">025E</strain>
    </source>
</reference>
<keyword evidence="3" id="KW-1185">Reference proteome</keyword>